<protein>
    <recommendedName>
        <fullName evidence="6">Ubiquitin-like protease family profile domain-containing protein</fullName>
    </recommendedName>
</protein>
<keyword evidence="2" id="KW-0645">Protease</keyword>
<evidence type="ECO:0000256" key="1">
    <source>
        <dbReference type="ARBA" id="ARBA00005234"/>
    </source>
</evidence>
<dbReference type="SUPFAM" id="SSF54001">
    <property type="entry name" value="Cysteine proteinases"/>
    <property type="match status" value="1"/>
</dbReference>
<evidence type="ECO:0000256" key="2">
    <source>
        <dbReference type="ARBA" id="ARBA00022670"/>
    </source>
</evidence>
<evidence type="ECO:0000256" key="5">
    <source>
        <dbReference type="SAM" id="MobiDB-lite"/>
    </source>
</evidence>
<dbReference type="InterPro" id="IPR003653">
    <property type="entry name" value="Peptidase_C48_C"/>
</dbReference>
<gene>
    <name evidence="7" type="ORF">BASA50_001019</name>
</gene>
<organism evidence="7 8">
    <name type="scientific">Batrachochytrium salamandrivorans</name>
    <dbReference type="NCBI Taxonomy" id="1357716"/>
    <lineage>
        <taxon>Eukaryota</taxon>
        <taxon>Fungi</taxon>
        <taxon>Fungi incertae sedis</taxon>
        <taxon>Chytridiomycota</taxon>
        <taxon>Chytridiomycota incertae sedis</taxon>
        <taxon>Chytridiomycetes</taxon>
        <taxon>Rhizophydiales</taxon>
        <taxon>Rhizophydiales incertae sedis</taxon>
        <taxon>Batrachochytrium</taxon>
    </lineage>
</organism>
<evidence type="ECO:0000313" key="7">
    <source>
        <dbReference type="EMBL" id="KAH6585685.1"/>
    </source>
</evidence>
<dbReference type="PROSITE" id="PS50600">
    <property type="entry name" value="ULP_PROTEASE"/>
    <property type="match status" value="1"/>
</dbReference>
<keyword evidence="4" id="KW-0788">Thiol protease</keyword>
<keyword evidence="8" id="KW-1185">Reference proteome</keyword>
<evidence type="ECO:0000256" key="3">
    <source>
        <dbReference type="ARBA" id="ARBA00022801"/>
    </source>
</evidence>
<dbReference type="PANTHER" id="PTHR12606:SF141">
    <property type="entry name" value="GH15225P-RELATED"/>
    <property type="match status" value="1"/>
</dbReference>
<feature type="region of interest" description="Disordered" evidence="5">
    <location>
        <begin position="345"/>
        <end position="364"/>
    </location>
</feature>
<dbReference type="PANTHER" id="PTHR12606">
    <property type="entry name" value="SENTRIN/SUMO-SPECIFIC PROTEASE"/>
    <property type="match status" value="1"/>
</dbReference>
<reference evidence="7 8" key="1">
    <citation type="submission" date="2021-02" db="EMBL/GenBank/DDBJ databases">
        <title>Variation within the Batrachochytrium salamandrivorans European outbreak.</title>
        <authorList>
            <person name="Kelly M."/>
            <person name="Pasmans F."/>
            <person name="Shea T.P."/>
            <person name="Munoz J.F."/>
            <person name="Carranza S."/>
            <person name="Cuomo C.A."/>
            <person name="Martel A."/>
        </authorList>
    </citation>
    <scope>NUCLEOTIDE SEQUENCE [LARGE SCALE GENOMIC DNA]</scope>
    <source>
        <strain evidence="7 8">AMFP18/2</strain>
    </source>
</reference>
<dbReference type="InterPro" id="IPR038765">
    <property type="entry name" value="Papain-like_cys_pep_sf"/>
</dbReference>
<evidence type="ECO:0000259" key="6">
    <source>
        <dbReference type="PROSITE" id="PS50600"/>
    </source>
</evidence>
<proteinExistence type="inferred from homology"/>
<keyword evidence="3" id="KW-0378">Hydrolase</keyword>
<dbReference type="EMBL" id="JAFCIX010000579">
    <property type="protein sequence ID" value="KAH6585685.1"/>
    <property type="molecule type" value="Genomic_DNA"/>
</dbReference>
<evidence type="ECO:0000256" key="4">
    <source>
        <dbReference type="ARBA" id="ARBA00022807"/>
    </source>
</evidence>
<dbReference type="Proteomes" id="UP001648503">
    <property type="component" value="Unassembled WGS sequence"/>
</dbReference>
<comment type="similarity">
    <text evidence="1">Belongs to the peptidase C48 family.</text>
</comment>
<comment type="caution">
    <text evidence="7">The sequence shown here is derived from an EMBL/GenBank/DDBJ whole genome shotgun (WGS) entry which is preliminary data.</text>
</comment>
<evidence type="ECO:0000313" key="8">
    <source>
        <dbReference type="Proteomes" id="UP001648503"/>
    </source>
</evidence>
<accession>A0ABQ8EUP9</accession>
<feature type="domain" description="Ubiquitin-like protease family profile" evidence="6">
    <location>
        <begin position="474"/>
        <end position="638"/>
    </location>
</feature>
<name>A0ABQ8EUP9_9FUNG</name>
<dbReference type="Pfam" id="PF02902">
    <property type="entry name" value="Peptidase_C48"/>
    <property type="match status" value="1"/>
</dbReference>
<dbReference type="Gene3D" id="3.40.395.10">
    <property type="entry name" value="Adenoviral Proteinase, Chain A"/>
    <property type="match status" value="1"/>
</dbReference>
<sequence length="670" mass="75060">MVQPQQESNGAAAGEDNELLVLETSALNKRSVTSVVTSLYEGLLTPLKYFSAKRFKEPPVVADTSSASNQPENTAALSANSSEHLLISELARGAAHHRPDALLLHSSIPAEQSSTLQLPNHIIDDNSFLEATPSRKIDYQPQSHIVSALEVMRPPKHSDLHPNLVNGFRDTTTSNTSPSQTKSISQIWTHHSVPKNITSSNLRVFPNTDPRLKNRPIITTGRAKTPQSEGLESLRTWNVSSTLTSPSLLSTVSSSRSLFHRLGAGVSKKRAYSGLTYNKKNKIRQGKIASIALIREHIPEYIGPTRSGLKNSQKNLAGFESYVEDVELSEHIQKSEASRILARKLAEKKTSTKPSTTSGHRSDISKSKIAPFTINAVGPSHALSDTQWIVDLKQSVLESEKSRLSLDDIRALGINTPLYDSILERDSKNLQQIKVLHQQKEEERAIIPLSQEAQKKVEDAMSSGAGILVKEFSVSISKKDMHTLSGSSWLNDEIINFYGQLCMKRANEAPDLYPKIHVFNTFFYEKLRTQGYSSIRRWTKKVDLFSKDLVIIPIHIGMHWTCAAINFKNSQFEYYDSLLGDNFSCLELLRDYLIQEHADKKKEPIDLDDWSDYIPKDIPTQQNGYDCGVFTCTFMEFLARQAEFSFSQDDMGLLRRRIAYEILTTTLLSN</sequence>